<evidence type="ECO:0000313" key="1">
    <source>
        <dbReference type="EMBL" id="KAF9529507.1"/>
    </source>
</evidence>
<sequence>MVADYASAAYHSFEASKLIIECSRNRKYEDTVNVYQLQPGCVHLTSISPLLSPLSTTASNVIIRDALVVRSQFYRPRLNIDSKLHGSQVQRTLSVYAVNLNRSLLVPAVLRFGRLPKELMSQPTLLVSLRLTCWFSQWCLAFGVEHGRPSGIFIFEASEYLTT</sequence>
<reference evidence="1" key="1">
    <citation type="submission" date="2020-11" db="EMBL/GenBank/DDBJ databases">
        <authorList>
            <consortium name="DOE Joint Genome Institute"/>
            <person name="Ahrendt S."/>
            <person name="Riley R."/>
            <person name="Andreopoulos W."/>
            <person name="Labutti K."/>
            <person name="Pangilinan J."/>
            <person name="Ruiz-Duenas F.J."/>
            <person name="Barrasa J.M."/>
            <person name="Sanchez-Garcia M."/>
            <person name="Camarero S."/>
            <person name="Miyauchi S."/>
            <person name="Serrano A."/>
            <person name="Linde D."/>
            <person name="Babiker R."/>
            <person name="Drula E."/>
            <person name="Ayuso-Fernandez I."/>
            <person name="Pacheco R."/>
            <person name="Padilla G."/>
            <person name="Ferreira P."/>
            <person name="Barriuso J."/>
            <person name="Kellner H."/>
            <person name="Castanera R."/>
            <person name="Alfaro M."/>
            <person name="Ramirez L."/>
            <person name="Pisabarro A.G."/>
            <person name="Kuo A."/>
            <person name="Tritt A."/>
            <person name="Lipzen A."/>
            <person name="He G."/>
            <person name="Yan M."/>
            <person name="Ng V."/>
            <person name="Cullen D."/>
            <person name="Martin F."/>
            <person name="Rosso M.-N."/>
            <person name="Henrissat B."/>
            <person name="Hibbett D."/>
            <person name="Martinez A.T."/>
            <person name="Grigoriev I.V."/>
        </authorList>
    </citation>
    <scope>NUCLEOTIDE SEQUENCE</scope>
    <source>
        <strain evidence="1">CBS 506.95</strain>
    </source>
</reference>
<organism evidence="1 2">
    <name type="scientific">Crepidotus variabilis</name>
    <dbReference type="NCBI Taxonomy" id="179855"/>
    <lineage>
        <taxon>Eukaryota</taxon>
        <taxon>Fungi</taxon>
        <taxon>Dikarya</taxon>
        <taxon>Basidiomycota</taxon>
        <taxon>Agaricomycotina</taxon>
        <taxon>Agaricomycetes</taxon>
        <taxon>Agaricomycetidae</taxon>
        <taxon>Agaricales</taxon>
        <taxon>Agaricineae</taxon>
        <taxon>Crepidotaceae</taxon>
        <taxon>Crepidotus</taxon>
    </lineage>
</organism>
<protein>
    <submittedName>
        <fullName evidence="1">Uncharacterized protein</fullName>
    </submittedName>
</protein>
<accession>A0A9P6EI57</accession>
<proteinExistence type="predicted"/>
<dbReference type="Proteomes" id="UP000807306">
    <property type="component" value="Unassembled WGS sequence"/>
</dbReference>
<evidence type="ECO:0000313" key="2">
    <source>
        <dbReference type="Proteomes" id="UP000807306"/>
    </source>
</evidence>
<keyword evidence="2" id="KW-1185">Reference proteome</keyword>
<gene>
    <name evidence="1" type="ORF">CPB83DRAFT_834933</name>
</gene>
<comment type="caution">
    <text evidence="1">The sequence shown here is derived from an EMBL/GenBank/DDBJ whole genome shotgun (WGS) entry which is preliminary data.</text>
</comment>
<dbReference type="AlphaFoldDB" id="A0A9P6EI57"/>
<name>A0A9P6EI57_9AGAR</name>
<dbReference type="EMBL" id="MU157845">
    <property type="protein sequence ID" value="KAF9529507.1"/>
    <property type="molecule type" value="Genomic_DNA"/>
</dbReference>